<dbReference type="SUPFAM" id="SSF46557">
    <property type="entry name" value="GreA transcript cleavage protein, N-terminal domain"/>
    <property type="match status" value="1"/>
</dbReference>
<keyword evidence="2 4" id="KW-0238">DNA-binding</keyword>
<proteinExistence type="inferred from homology"/>
<dbReference type="PANTHER" id="PTHR30437">
    <property type="entry name" value="TRANSCRIPTION ELONGATION FACTOR GREA"/>
    <property type="match status" value="1"/>
</dbReference>
<dbReference type="Gene3D" id="3.10.50.30">
    <property type="entry name" value="Transcription elongation factor, GreA/GreB, C-terminal domain"/>
    <property type="match status" value="1"/>
</dbReference>
<dbReference type="Proteomes" id="UP000477680">
    <property type="component" value="Chromosome"/>
</dbReference>
<keyword evidence="3 4" id="KW-0804">Transcription</keyword>
<dbReference type="InterPro" id="IPR023459">
    <property type="entry name" value="Tscrpt_elong_fac_GreA/B_fam"/>
</dbReference>
<feature type="domain" description="Transcription elongation factor GreA/GreB C-terminal" evidence="5">
    <location>
        <begin position="91"/>
        <end position="154"/>
    </location>
</feature>
<evidence type="ECO:0000256" key="3">
    <source>
        <dbReference type="ARBA" id="ARBA00023163"/>
    </source>
</evidence>
<feature type="domain" description="Transcription elongation factor GreA/GreB N-terminal" evidence="6">
    <location>
        <begin position="14"/>
        <end position="83"/>
    </location>
</feature>
<organism evidence="7 8">
    <name type="scientific">Kineobactrum salinum</name>
    <dbReference type="NCBI Taxonomy" id="2708301"/>
    <lineage>
        <taxon>Bacteria</taxon>
        <taxon>Pseudomonadati</taxon>
        <taxon>Pseudomonadota</taxon>
        <taxon>Gammaproteobacteria</taxon>
        <taxon>Cellvibrionales</taxon>
        <taxon>Halieaceae</taxon>
        <taxon>Kineobactrum</taxon>
    </lineage>
</organism>
<dbReference type="GO" id="GO:0032784">
    <property type="term" value="P:regulation of DNA-templated transcription elongation"/>
    <property type="evidence" value="ECO:0007669"/>
    <property type="project" value="UniProtKB-UniRule"/>
</dbReference>
<dbReference type="NCBIfam" id="TIGR01461">
    <property type="entry name" value="greB"/>
    <property type="match status" value="1"/>
</dbReference>
<dbReference type="GO" id="GO:0003746">
    <property type="term" value="F:translation elongation factor activity"/>
    <property type="evidence" value="ECO:0007669"/>
    <property type="project" value="UniProtKB-KW"/>
</dbReference>
<dbReference type="NCBIfam" id="NF002506">
    <property type="entry name" value="PRK01885.1"/>
    <property type="match status" value="1"/>
</dbReference>
<protein>
    <recommendedName>
        <fullName evidence="4">Transcription elongation factor GreB</fullName>
    </recommendedName>
    <alternativeName>
        <fullName evidence="4">Transcript cleavage factor GreB</fullName>
    </alternativeName>
</protein>
<dbReference type="InterPro" id="IPR022691">
    <property type="entry name" value="Tscrpt_elong_fac_GreA/B_N"/>
</dbReference>
<dbReference type="Gene3D" id="1.10.287.180">
    <property type="entry name" value="Transcription elongation factor, GreA/GreB, N-terminal domain"/>
    <property type="match status" value="1"/>
</dbReference>
<dbReference type="SUPFAM" id="SSF54534">
    <property type="entry name" value="FKBP-like"/>
    <property type="match status" value="1"/>
</dbReference>
<dbReference type="InterPro" id="IPR036805">
    <property type="entry name" value="Tscrpt_elong_fac_GreA/B_N_sf"/>
</dbReference>
<name>A0A6C0U534_9GAMM</name>
<dbReference type="GO" id="GO:0070063">
    <property type="term" value="F:RNA polymerase binding"/>
    <property type="evidence" value="ECO:0007669"/>
    <property type="project" value="InterPro"/>
</dbReference>
<dbReference type="PROSITE" id="PS00829">
    <property type="entry name" value="GREAB_1"/>
    <property type="match status" value="1"/>
</dbReference>
<dbReference type="PANTHER" id="PTHR30437:SF6">
    <property type="entry name" value="TRANSCRIPTION ELONGATION FACTOR GREB"/>
    <property type="match status" value="1"/>
</dbReference>
<dbReference type="InterPro" id="IPR036953">
    <property type="entry name" value="GreA/GreB_C_sf"/>
</dbReference>
<gene>
    <name evidence="4 7" type="primary">greB</name>
    <name evidence="7" type="ORF">G3T16_17780</name>
</gene>
<evidence type="ECO:0000313" key="7">
    <source>
        <dbReference type="EMBL" id="QIB66963.1"/>
    </source>
</evidence>
<keyword evidence="1 4" id="KW-0805">Transcription regulation</keyword>
<dbReference type="FunFam" id="3.10.50.30:FF:000001">
    <property type="entry name" value="Transcription elongation factor GreA"/>
    <property type="match status" value="1"/>
</dbReference>
<keyword evidence="7" id="KW-0648">Protein biosynthesis</keyword>
<dbReference type="GO" id="GO:0003677">
    <property type="term" value="F:DNA binding"/>
    <property type="evidence" value="ECO:0007669"/>
    <property type="project" value="UniProtKB-UniRule"/>
</dbReference>
<accession>A0A6C0U534</accession>
<evidence type="ECO:0000259" key="6">
    <source>
        <dbReference type="Pfam" id="PF03449"/>
    </source>
</evidence>
<evidence type="ECO:0000256" key="2">
    <source>
        <dbReference type="ARBA" id="ARBA00023125"/>
    </source>
</evidence>
<evidence type="ECO:0000313" key="8">
    <source>
        <dbReference type="Proteomes" id="UP000477680"/>
    </source>
</evidence>
<dbReference type="PROSITE" id="PS00830">
    <property type="entry name" value="GREAB_2"/>
    <property type="match status" value="1"/>
</dbReference>
<evidence type="ECO:0000256" key="1">
    <source>
        <dbReference type="ARBA" id="ARBA00023015"/>
    </source>
</evidence>
<keyword evidence="7" id="KW-0251">Elongation factor</keyword>
<dbReference type="Pfam" id="PF03449">
    <property type="entry name" value="GreA_GreB_N"/>
    <property type="match status" value="1"/>
</dbReference>
<dbReference type="KEGG" id="kim:G3T16_17780"/>
<dbReference type="HAMAP" id="MF_00930">
    <property type="entry name" value="GreB"/>
    <property type="match status" value="1"/>
</dbReference>
<sequence>MSRYRPPRRRGSTYITPEGEQALRRELHQLWKVERPVVTDAVHEAAKNGDRSENGDYIYGKRRLREIDSRVRFLSKRLEELTVVDRAPADTGKVFFGAWVTLEDEAGNERRWRIVGPDEFELAAGKLSMDSPMARAILGKRLDDEVVVHSPQGSRPGASRPLRIQKRRSITTEAVRGLQPHTLAEYLAAGAKS</sequence>
<dbReference type="InterPro" id="IPR006358">
    <property type="entry name" value="Tscrpt_elong_fac_GreB"/>
</dbReference>
<dbReference type="HAMAP" id="MF_00105">
    <property type="entry name" value="GreA_GreB"/>
    <property type="match status" value="1"/>
</dbReference>
<dbReference type="FunFam" id="1.10.287.180:FF:000001">
    <property type="entry name" value="Transcription elongation factor GreA"/>
    <property type="match status" value="1"/>
</dbReference>
<dbReference type="RefSeq" id="WP_163496391.1">
    <property type="nucleotide sequence ID" value="NZ_CP048711.1"/>
</dbReference>
<dbReference type="InterPro" id="IPR001437">
    <property type="entry name" value="Tscrpt_elong_fac_GreA/B_C"/>
</dbReference>
<dbReference type="GO" id="GO:0006354">
    <property type="term" value="P:DNA-templated transcription elongation"/>
    <property type="evidence" value="ECO:0007669"/>
    <property type="project" value="TreeGrafter"/>
</dbReference>
<evidence type="ECO:0000259" key="5">
    <source>
        <dbReference type="Pfam" id="PF01272"/>
    </source>
</evidence>
<comment type="function">
    <text evidence="4">Necessary for efficient RNA polymerase transcription elongation past template-encoded arresting sites. The arresting sites in DNA have the property of trapping a certain fraction of elongating RNA polymerases that pass through, resulting in locked ternary complexes. Cleavage of the nascent transcript by cleavage factors such as GreA or GreB allows the resumption of elongation from the new 3'terminus. GreB releases sequences of up to 9 nucleotides in length.</text>
</comment>
<dbReference type="Pfam" id="PF01272">
    <property type="entry name" value="GreA_GreB"/>
    <property type="match status" value="1"/>
</dbReference>
<evidence type="ECO:0000256" key="4">
    <source>
        <dbReference type="HAMAP-Rule" id="MF_00930"/>
    </source>
</evidence>
<dbReference type="InterPro" id="IPR018151">
    <property type="entry name" value="TF_GreA/GreB_CS"/>
</dbReference>
<comment type="similarity">
    <text evidence="4">Belongs to the GreA/GreB family. GreB subfamily.</text>
</comment>
<dbReference type="AlphaFoldDB" id="A0A6C0U534"/>
<dbReference type="EMBL" id="CP048711">
    <property type="protein sequence ID" value="QIB66963.1"/>
    <property type="molecule type" value="Genomic_DNA"/>
</dbReference>
<dbReference type="InterPro" id="IPR028624">
    <property type="entry name" value="Tscrpt_elong_fac_GreA/B"/>
</dbReference>
<keyword evidence="8" id="KW-1185">Reference proteome</keyword>
<reference evidence="7 8" key="1">
    <citation type="submission" date="2020-02" db="EMBL/GenBank/DDBJ databases">
        <title>Genome sequencing for Kineobactrum sp. M2.</title>
        <authorList>
            <person name="Park S.-J."/>
        </authorList>
    </citation>
    <scope>NUCLEOTIDE SEQUENCE [LARGE SCALE GENOMIC DNA]</scope>
    <source>
        <strain evidence="7 8">M2</strain>
    </source>
</reference>